<dbReference type="InterPro" id="IPR002885">
    <property type="entry name" value="PPR_rpt"/>
</dbReference>
<gene>
    <name evidence="3" type="ORF">DARMORV10_C03P10730.1</name>
</gene>
<dbReference type="NCBIfam" id="TIGR00756">
    <property type="entry name" value="PPR"/>
    <property type="match status" value="1"/>
</dbReference>
<sequence>MFCNTMITGLCSYGRADQALEVFERMCETGVARDAISRITLWFKGFLQGE</sequence>
<protein>
    <submittedName>
        <fullName evidence="3">(rape) hypothetical protein</fullName>
    </submittedName>
</protein>
<dbReference type="Pfam" id="PF13041">
    <property type="entry name" value="PPR_2"/>
    <property type="match status" value="1"/>
</dbReference>
<name>A0A816I0E4_BRANA</name>
<dbReference type="InterPro" id="IPR011990">
    <property type="entry name" value="TPR-like_helical_dom_sf"/>
</dbReference>
<dbReference type="PROSITE" id="PS51375">
    <property type="entry name" value="PPR"/>
    <property type="match status" value="1"/>
</dbReference>
<feature type="repeat" description="PPR" evidence="2">
    <location>
        <begin position="1"/>
        <end position="33"/>
    </location>
</feature>
<evidence type="ECO:0000256" key="1">
    <source>
        <dbReference type="ARBA" id="ARBA00022737"/>
    </source>
</evidence>
<proteinExistence type="predicted"/>
<dbReference type="EMBL" id="HG994367">
    <property type="protein sequence ID" value="CAF1697892.1"/>
    <property type="molecule type" value="Genomic_DNA"/>
</dbReference>
<evidence type="ECO:0000313" key="3">
    <source>
        <dbReference type="EMBL" id="CAF1697892.1"/>
    </source>
</evidence>
<accession>A0A816I0E4</accession>
<dbReference type="Gene3D" id="1.25.40.10">
    <property type="entry name" value="Tetratricopeptide repeat domain"/>
    <property type="match status" value="1"/>
</dbReference>
<dbReference type="AlphaFoldDB" id="A0A816I0E4"/>
<reference evidence="3" key="1">
    <citation type="submission" date="2021-01" db="EMBL/GenBank/DDBJ databases">
        <authorList>
            <consortium name="Genoscope - CEA"/>
            <person name="William W."/>
        </authorList>
    </citation>
    <scope>NUCLEOTIDE SEQUENCE</scope>
</reference>
<dbReference type="Proteomes" id="UP001295469">
    <property type="component" value="Chromosome C03"/>
</dbReference>
<evidence type="ECO:0000256" key="2">
    <source>
        <dbReference type="PROSITE-ProRule" id="PRU00708"/>
    </source>
</evidence>
<keyword evidence="1" id="KW-0677">Repeat</keyword>
<organism evidence="3">
    <name type="scientific">Brassica napus</name>
    <name type="common">Rape</name>
    <dbReference type="NCBI Taxonomy" id="3708"/>
    <lineage>
        <taxon>Eukaryota</taxon>
        <taxon>Viridiplantae</taxon>
        <taxon>Streptophyta</taxon>
        <taxon>Embryophyta</taxon>
        <taxon>Tracheophyta</taxon>
        <taxon>Spermatophyta</taxon>
        <taxon>Magnoliopsida</taxon>
        <taxon>eudicotyledons</taxon>
        <taxon>Gunneridae</taxon>
        <taxon>Pentapetalae</taxon>
        <taxon>rosids</taxon>
        <taxon>malvids</taxon>
        <taxon>Brassicales</taxon>
        <taxon>Brassicaceae</taxon>
        <taxon>Brassiceae</taxon>
        <taxon>Brassica</taxon>
    </lineage>
</organism>